<evidence type="ECO:0000313" key="2">
    <source>
        <dbReference type="Proteomes" id="UP000537204"/>
    </source>
</evidence>
<accession>A0A7W8ZIA0</accession>
<proteinExistence type="predicted"/>
<protein>
    <submittedName>
        <fullName evidence="1">Uncharacterized protein</fullName>
    </submittedName>
</protein>
<reference evidence="1 2" key="1">
    <citation type="submission" date="2020-08" db="EMBL/GenBank/DDBJ databases">
        <title>Genomic Encyclopedia of Type Strains, Phase IV (KMG-V): Genome sequencing to study the core and pangenomes of soil and plant-associated prokaryotes.</title>
        <authorList>
            <person name="Whitman W."/>
        </authorList>
    </citation>
    <scope>NUCLEOTIDE SEQUENCE [LARGE SCALE GENOMIC DNA]</scope>
    <source>
        <strain evidence="1 2">S3M1</strain>
    </source>
</reference>
<organism evidence="1 2">
    <name type="scientific">Pedobacter cryoconitis</name>
    <dbReference type="NCBI Taxonomy" id="188932"/>
    <lineage>
        <taxon>Bacteria</taxon>
        <taxon>Pseudomonadati</taxon>
        <taxon>Bacteroidota</taxon>
        <taxon>Sphingobacteriia</taxon>
        <taxon>Sphingobacteriales</taxon>
        <taxon>Sphingobacteriaceae</taxon>
        <taxon>Pedobacter</taxon>
    </lineage>
</organism>
<dbReference type="Proteomes" id="UP000537204">
    <property type="component" value="Unassembled WGS sequence"/>
</dbReference>
<dbReference type="EMBL" id="JACHCE010000001">
    <property type="protein sequence ID" value="MBB5634413.1"/>
    <property type="molecule type" value="Genomic_DNA"/>
</dbReference>
<gene>
    <name evidence="1" type="ORF">HDE68_000298</name>
</gene>
<comment type="caution">
    <text evidence="1">The sequence shown here is derived from an EMBL/GenBank/DDBJ whole genome shotgun (WGS) entry which is preliminary data.</text>
</comment>
<sequence>MYNNNCLSENRILKPFYIQIIHSEKFLILQKQHNNAAIYIFISIFVVNNTKIDI</sequence>
<evidence type="ECO:0000313" key="1">
    <source>
        <dbReference type="EMBL" id="MBB5634413.1"/>
    </source>
</evidence>
<dbReference type="AlphaFoldDB" id="A0A7W8ZIA0"/>
<name>A0A7W8ZIA0_9SPHI</name>